<evidence type="ECO:0000313" key="2">
    <source>
        <dbReference type="Proteomes" id="UP000199039"/>
    </source>
</evidence>
<dbReference type="AlphaFoldDB" id="A0A1G6SWG3"/>
<sequence length="59" mass="6541">MCHGFEDAYGWVLEGSFVLDALWVRRNVDGRGFGITMQSGQRQCLWPTPAPAAEDVAEV</sequence>
<keyword evidence="2" id="KW-1185">Reference proteome</keyword>
<name>A0A1G6SWG3_9MICO</name>
<protein>
    <submittedName>
        <fullName evidence="1">Uncharacterized protein</fullName>
    </submittedName>
</protein>
<gene>
    <name evidence="1" type="ORF">SAMN05216410_2937</name>
</gene>
<accession>A0A1G6SWG3</accession>
<proteinExistence type="predicted"/>
<organism evidence="1 2">
    <name type="scientific">Sanguibacter gelidistatuariae</name>
    <dbReference type="NCBI Taxonomy" id="1814289"/>
    <lineage>
        <taxon>Bacteria</taxon>
        <taxon>Bacillati</taxon>
        <taxon>Actinomycetota</taxon>
        <taxon>Actinomycetes</taxon>
        <taxon>Micrococcales</taxon>
        <taxon>Sanguibacteraceae</taxon>
        <taxon>Sanguibacter</taxon>
    </lineage>
</organism>
<dbReference type="EMBL" id="FMYH01000006">
    <property type="protein sequence ID" value="SDD20586.1"/>
    <property type="molecule type" value="Genomic_DNA"/>
</dbReference>
<dbReference type="Proteomes" id="UP000199039">
    <property type="component" value="Unassembled WGS sequence"/>
</dbReference>
<evidence type="ECO:0000313" key="1">
    <source>
        <dbReference type="EMBL" id="SDD20586.1"/>
    </source>
</evidence>
<reference evidence="1 2" key="1">
    <citation type="submission" date="2016-09" db="EMBL/GenBank/DDBJ databases">
        <authorList>
            <person name="Capua I."/>
            <person name="De Benedictis P."/>
            <person name="Joannis T."/>
            <person name="Lombin L.H."/>
            <person name="Cattoli G."/>
        </authorList>
    </citation>
    <scope>NUCLEOTIDE SEQUENCE [LARGE SCALE GENOMIC DNA]</scope>
    <source>
        <strain evidence="1 2">ISLP-3</strain>
    </source>
</reference>